<dbReference type="InParanoid" id="A0A0R2G2T7"/>
<dbReference type="InterPro" id="IPR032807">
    <property type="entry name" value="GNVR"/>
</dbReference>
<evidence type="ECO:0000256" key="4">
    <source>
        <dbReference type="ARBA" id="ARBA00020739"/>
    </source>
</evidence>
<gene>
    <name evidence="15" type="ORF">IV68_GL001160</name>
</gene>
<evidence type="ECO:0000259" key="13">
    <source>
        <dbReference type="Pfam" id="PF02706"/>
    </source>
</evidence>
<evidence type="ECO:0000256" key="5">
    <source>
        <dbReference type="ARBA" id="ARBA00022475"/>
    </source>
</evidence>
<dbReference type="Proteomes" id="UP000051296">
    <property type="component" value="Unassembled WGS sequence"/>
</dbReference>
<dbReference type="eggNOG" id="COG3944">
    <property type="taxonomic scope" value="Bacteria"/>
</dbReference>
<dbReference type="InterPro" id="IPR050445">
    <property type="entry name" value="Bact_polysacc_biosynth/exp"/>
</dbReference>
<evidence type="ECO:0000313" key="16">
    <source>
        <dbReference type="Proteomes" id="UP000051296"/>
    </source>
</evidence>
<keyword evidence="10" id="KW-0270">Exopolysaccharide synthesis</keyword>
<dbReference type="PATRIC" id="fig|1123500.6.peg.1160"/>
<evidence type="ECO:0000256" key="7">
    <source>
        <dbReference type="ARBA" id="ARBA00022903"/>
    </source>
</evidence>
<keyword evidence="6 12" id="KW-0812">Transmembrane</keyword>
<sequence>MDNVIDLNRLWLILKKNALLMIILGIVFGAIGFGISKFVIQPKYSSSVSLLVNRKQDDKNPGAQYADQQADVQLINTYKDIITQRVTLNAVVDKLTKPHREKVGKKDYKLVPAKYSPEEISNDNLASMITVATQQNSQVFSVSVKTANPEMSRDIANTIADVFKEKIVEIMSISNVSVISKAVADPTPVSPNIPLITLVGVLLGVLSGYGWGFIREVSDRTVKEFTFITDELGLTNLGIVNYIHKMKPVHEVLGNVNQNLNSEDTRSGRRI</sequence>
<dbReference type="EMBL" id="JQAX01000004">
    <property type="protein sequence ID" value="KRN31277.1"/>
    <property type="molecule type" value="Genomic_DNA"/>
</dbReference>
<evidence type="ECO:0000256" key="2">
    <source>
        <dbReference type="ARBA" id="ARBA00005132"/>
    </source>
</evidence>
<feature type="transmembrane region" description="Helical" evidence="12">
    <location>
        <begin position="18"/>
        <end position="40"/>
    </location>
</feature>
<evidence type="ECO:0000256" key="12">
    <source>
        <dbReference type="SAM" id="Phobius"/>
    </source>
</evidence>
<dbReference type="OrthoDB" id="2360475at2"/>
<evidence type="ECO:0000256" key="9">
    <source>
        <dbReference type="ARBA" id="ARBA00023136"/>
    </source>
</evidence>
<keyword evidence="8 12" id="KW-1133">Transmembrane helix</keyword>
<keyword evidence="5" id="KW-1003">Cell membrane</keyword>
<comment type="subcellular location">
    <subcellularLocation>
        <location evidence="1">Cell membrane</location>
        <topology evidence="1">Multi-pass membrane protein</topology>
    </subcellularLocation>
</comment>
<evidence type="ECO:0000313" key="15">
    <source>
        <dbReference type="EMBL" id="KRN31277.1"/>
    </source>
</evidence>
<name>A0A0R2G2T7_9LACO</name>
<evidence type="ECO:0000256" key="11">
    <source>
        <dbReference type="ARBA" id="ARBA00045736"/>
    </source>
</evidence>
<reference evidence="15 16" key="1">
    <citation type="journal article" date="2015" name="Genome Announc.">
        <title>Expanding the biotechnology potential of lactobacilli through comparative genomics of 213 strains and associated genera.</title>
        <authorList>
            <person name="Sun Z."/>
            <person name="Harris H.M."/>
            <person name="McCann A."/>
            <person name="Guo C."/>
            <person name="Argimon S."/>
            <person name="Zhang W."/>
            <person name="Yang X."/>
            <person name="Jeffery I.B."/>
            <person name="Cooney J.C."/>
            <person name="Kagawa T.F."/>
            <person name="Liu W."/>
            <person name="Song Y."/>
            <person name="Salvetti E."/>
            <person name="Wrobel A."/>
            <person name="Rasinkangas P."/>
            <person name="Parkhill J."/>
            <person name="Rea M.C."/>
            <person name="O'Sullivan O."/>
            <person name="Ritari J."/>
            <person name="Douillard F.P."/>
            <person name="Paul Ross R."/>
            <person name="Yang R."/>
            <person name="Briner A.E."/>
            <person name="Felis G.E."/>
            <person name="de Vos W.M."/>
            <person name="Barrangou R."/>
            <person name="Klaenhammer T.R."/>
            <person name="Caufield P.W."/>
            <person name="Cui Y."/>
            <person name="Zhang H."/>
            <person name="O'Toole P.W."/>
        </authorList>
    </citation>
    <scope>NUCLEOTIDE SEQUENCE [LARGE SCALE GENOMIC DNA]</scope>
    <source>
        <strain evidence="15 16">DSM 20190</strain>
    </source>
</reference>
<dbReference type="GO" id="GO:0004713">
    <property type="term" value="F:protein tyrosine kinase activity"/>
    <property type="evidence" value="ECO:0007669"/>
    <property type="project" value="TreeGrafter"/>
</dbReference>
<dbReference type="STRING" id="1123500.GCA_000420365_01212"/>
<keyword evidence="7" id="KW-0972">Capsule biogenesis/degradation</keyword>
<comment type="function">
    <text evidence="11">Required for CpsD phosphorylation. Involved in the regulation of capsular polysaccharide biosynthesis. May be part of a complex that directs the coordinated polymerization and export to the cell surface of the capsular polysaccharide.</text>
</comment>
<dbReference type="AlphaFoldDB" id="A0A0R2G2T7"/>
<evidence type="ECO:0000256" key="6">
    <source>
        <dbReference type="ARBA" id="ARBA00022692"/>
    </source>
</evidence>
<feature type="domain" description="Tyrosine-protein kinase G-rich" evidence="14">
    <location>
        <begin position="164"/>
        <end position="216"/>
    </location>
</feature>
<dbReference type="PANTHER" id="PTHR32309">
    <property type="entry name" value="TYROSINE-PROTEIN KINASE"/>
    <property type="match status" value="1"/>
</dbReference>
<dbReference type="RefSeq" id="WP_022791925.1">
    <property type="nucleotide sequence ID" value="NZ_ATUU01000004.1"/>
</dbReference>
<organism evidence="15 16">
    <name type="scientific">Weissella halotolerans DSM 20190</name>
    <dbReference type="NCBI Taxonomy" id="1123500"/>
    <lineage>
        <taxon>Bacteria</taxon>
        <taxon>Bacillati</taxon>
        <taxon>Bacillota</taxon>
        <taxon>Bacilli</taxon>
        <taxon>Lactobacillales</taxon>
        <taxon>Lactobacillaceae</taxon>
        <taxon>Weissella</taxon>
    </lineage>
</organism>
<feature type="domain" description="Polysaccharide chain length determinant N-terminal" evidence="13">
    <location>
        <begin position="5"/>
        <end position="95"/>
    </location>
</feature>
<evidence type="ECO:0000256" key="1">
    <source>
        <dbReference type="ARBA" id="ARBA00004651"/>
    </source>
</evidence>
<dbReference type="PANTHER" id="PTHR32309:SF13">
    <property type="entry name" value="FERRIC ENTEROBACTIN TRANSPORT PROTEIN FEPE"/>
    <property type="match status" value="1"/>
</dbReference>
<keyword evidence="16" id="KW-1185">Reference proteome</keyword>
<evidence type="ECO:0000259" key="14">
    <source>
        <dbReference type="Pfam" id="PF13807"/>
    </source>
</evidence>
<evidence type="ECO:0000256" key="3">
    <source>
        <dbReference type="ARBA" id="ARBA00006683"/>
    </source>
</evidence>
<evidence type="ECO:0000256" key="8">
    <source>
        <dbReference type="ARBA" id="ARBA00022989"/>
    </source>
</evidence>
<feature type="transmembrane region" description="Helical" evidence="12">
    <location>
        <begin position="193"/>
        <end position="214"/>
    </location>
</feature>
<dbReference type="InterPro" id="IPR003856">
    <property type="entry name" value="LPS_length_determ_N"/>
</dbReference>
<dbReference type="GO" id="GO:0005886">
    <property type="term" value="C:plasma membrane"/>
    <property type="evidence" value="ECO:0007669"/>
    <property type="project" value="UniProtKB-SubCell"/>
</dbReference>
<proteinExistence type="inferred from homology"/>
<dbReference type="Pfam" id="PF02706">
    <property type="entry name" value="Wzz"/>
    <property type="match status" value="1"/>
</dbReference>
<comment type="caution">
    <text evidence="15">The sequence shown here is derived from an EMBL/GenBank/DDBJ whole genome shotgun (WGS) entry which is preliminary data.</text>
</comment>
<protein>
    <recommendedName>
        <fullName evidence="4">Capsular polysaccharide biosynthesis protein CpsC</fullName>
    </recommendedName>
</protein>
<evidence type="ECO:0000256" key="10">
    <source>
        <dbReference type="ARBA" id="ARBA00023169"/>
    </source>
</evidence>
<dbReference type="Pfam" id="PF13807">
    <property type="entry name" value="GNVR"/>
    <property type="match status" value="1"/>
</dbReference>
<accession>A0A0R2G2T7</accession>
<dbReference type="GO" id="GO:0000271">
    <property type="term" value="P:polysaccharide biosynthetic process"/>
    <property type="evidence" value="ECO:0007669"/>
    <property type="project" value="UniProtKB-KW"/>
</dbReference>
<keyword evidence="9 12" id="KW-0472">Membrane</keyword>
<dbReference type="FunCoup" id="A0A0R2G2T7">
    <property type="interactions" value="22"/>
</dbReference>
<comment type="similarity">
    <text evidence="3">Belongs to the CpsC/CapA family.</text>
</comment>
<comment type="pathway">
    <text evidence="2">Capsule biogenesis; capsule polysaccharide biosynthesis.</text>
</comment>